<organism evidence="2">
    <name type="scientific">Candidatus Iainarchaeum sp</name>
    <dbReference type="NCBI Taxonomy" id="3101447"/>
    <lineage>
        <taxon>Archaea</taxon>
        <taxon>Candidatus Iainarchaeota</taxon>
        <taxon>Candidatus Iainarchaeia</taxon>
        <taxon>Candidatus Iainarchaeales</taxon>
        <taxon>Candidatus Iainarchaeaceae</taxon>
        <taxon>Candidatus Iainarchaeum</taxon>
    </lineage>
</organism>
<dbReference type="Gene3D" id="3.40.390.70">
    <property type="match status" value="1"/>
</dbReference>
<keyword evidence="1" id="KW-1133">Transmembrane helix</keyword>
<keyword evidence="1" id="KW-0472">Membrane</keyword>
<dbReference type="EMBL" id="CP064981">
    <property type="protein sequence ID" value="QQR92245.1"/>
    <property type="molecule type" value="Genomic_DNA"/>
</dbReference>
<feature type="transmembrane region" description="Helical" evidence="1">
    <location>
        <begin position="50"/>
        <end position="71"/>
    </location>
</feature>
<evidence type="ECO:0000313" key="2">
    <source>
        <dbReference type="EMBL" id="QQR92245.1"/>
    </source>
</evidence>
<dbReference type="Proteomes" id="UP000596004">
    <property type="component" value="Chromosome"/>
</dbReference>
<name>A0A7T9DJ11_9ARCH</name>
<sequence length="448" mass="52876">MPFRLRLPFWPKKKDYSKKKPLKEPKTRVGKAWRKTLPLRRNMGLATKRAAYVFVLFHAITNALYFGNYAFNKLYPSEIRREFARTHGIELQGWRSDIEQDLEMIPVISEAVQRERVQGDFSLGWFKIESDAYWKKHFVDQASQWLFKGHSGYAMLNHISAKKGSGRSWMLRELIHHEIKHIKAYAIAEKHPEFESEWKKISTDEKGNSIYLSTAENAKYWLKLINSDEVRAKLEQTECLRLGFITPYARTHLREDIAELGEATEEPSRWPFFHGVLNGETSYPRIAAKIRLAQRYGLIPPEFSEMVRLDDYSRSLTRAYHGSNEPKYSYSDFMRDSQRFLQRYPMTVYEEKIRSERAWFMAQNTTTESGLQAALREYEKVLRCRSKSTTYVSTLKEMGEIYTRLDDFATTRLFRQAEEEYWRRFSAGDPRLAVRGVNDFLEKNGLLR</sequence>
<gene>
    <name evidence="2" type="ORF">IPJ89_03745</name>
</gene>
<protein>
    <submittedName>
        <fullName evidence="2">Uncharacterized protein</fullName>
    </submittedName>
</protein>
<evidence type="ECO:0000256" key="1">
    <source>
        <dbReference type="SAM" id="Phobius"/>
    </source>
</evidence>
<accession>A0A7T9DJ11</accession>
<proteinExistence type="predicted"/>
<dbReference type="AlphaFoldDB" id="A0A7T9DJ11"/>
<keyword evidence="1" id="KW-0812">Transmembrane</keyword>
<reference evidence="2" key="1">
    <citation type="submission" date="2020-11" db="EMBL/GenBank/DDBJ databases">
        <title>Connecting structure to function with the recovery of over 1000 high-quality activated sludge metagenome-assembled genomes encoding full-length rRNA genes using long-read sequencing.</title>
        <authorList>
            <person name="Singleton C.M."/>
            <person name="Petriglieri F."/>
            <person name="Kristensen J.M."/>
            <person name="Kirkegaard R.H."/>
            <person name="Michaelsen T.Y."/>
            <person name="Andersen M.H."/>
            <person name="Karst S.M."/>
            <person name="Dueholm M.S."/>
            <person name="Nielsen P.H."/>
            <person name="Albertsen M."/>
        </authorList>
    </citation>
    <scope>NUCLEOTIDE SEQUENCE</scope>
    <source>
        <strain evidence="2">Fred_18-Q3-R57-64_BAT3C.431</strain>
    </source>
</reference>